<keyword evidence="2 6" id="KW-0812">Transmembrane</keyword>
<dbReference type="GO" id="GO:0035869">
    <property type="term" value="C:ciliary transition zone"/>
    <property type="evidence" value="ECO:0007669"/>
    <property type="project" value="TreeGrafter"/>
</dbReference>
<evidence type="ECO:0000256" key="5">
    <source>
        <dbReference type="SAM" id="MobiDB-lite"/>
    </source>
</evidence>
<name>A0A7R8XEU7_9CRUS</name>
<evidence type="ECO:0000313" key="8">
    <source>
        <dbReference type="Proteomes" id="UP000677054"/>
    </source>
</evidence>
<evidence type="ECO:0000313" key="7">
    <source>
        <dbReference type="EMBL" id="CAD7248997.1"/>
    </source>
</evidence>
<reference evidence="7" key="1">
    <citation type="submission" date="2020-11" db="EMBL/GenBank/DDBJ databases">
        <authorList>
            <person name="Tran Van P."/>
        </authorList>
    </citation>
    <scope>NUCLEOTIDE SEQUENCE</scope>
</reference>
<accession>A0A7R8XEU7</accession>
<keyword evidence="4 6" id="KW-0472">Membrane</keyword>
<comment type="subcellular location">
    <subcellularLocation>
        <location evidence="1">Membrane</location>
        <topology evidence="1">Multi-pass membrane protein</topology>
    </subcellularLocation>
</comment>
<feature type="transmembrane region" description="Helical" evidence="6">
    <location>
        <begin position="151"/>
        <end position="173"/>
    </location>
</feature>
<dbReference type="Pfam" id="PF09799">
    <property type="entry name" value="Transmemb_17"/>
    <property type="match status" value="1"/>
</dbReference>
<dbReference type="PANTHER" id="PTHR13531">
    <property type="entry name" value="GEO07735P1-RELATED-RELATED"/>
    <property type="match status" value="1"/>
</dbReference>
<evidence type="ECO:0000256" key="2">
    <source>
        <dbReference type="ARBA" id="ARBA00022692"/>
    </source>
</evidence>
<dbReference type="InterPro" id="IPR019184">
    <property type="entry name" value="Uncharacterised_TM-17"/>
</dbReference>
<dbReference type="GO" id="GO:1905515">
    <property type="term" value="P:non-motile cilium assembly"/>
    <property type="evidence" value="ECO:0007669"/>
    <property type="project" value="TreeGrafter"/>
</dbReference>
<feature type="region of interest" description="Disordered" evidence="5">
    <location>
        <begin position="1"/>
        <end position="53"/>
    </location>
</feature>
<organism evidence="7">
    <name type="scientific">Darwinula stevensoni</name>
    <dbReference type="NCBI Taxonomy" id="69355"/>
    <lineage>
        <taxon>Eukaryota</taxon>
        <taxon>Metazoa</taxon>
        <taxon>Ecdysozoa</taxon>
        <taxon>Arthropoda</taxon>
        <taxon>Crustacea</taxon>
        <taxon>Oligostraca</taxon>
        <taxon>Ostracoda</taxon>
        <taxon>Podocopa</taxon>
        <taxon>Podocopida</taxon>
        <taxon>Darwinulocopina</taxon>
        <taxon>Darwinuloidea</taxon>
        <taxon>Darwinulidae</taxon>
        <taxon>Darwinula</taxon>
    </lineage>
</organism>
<dbReference type="EMBL" id="LR901611">
    <property type="protein sequence ID" value="CAD7248997.1"/>
    <property type="molecule type" value="Genomic_DNA"/>
</dbReference>
<sequence>MGQDSVPPRLASSQHVPLTYRNDFVSEREGEVVERTPEETGMPSPSPGDLVPRQNQFRERSTSSVRYEPVTVLGATRMSEQAAALFNTVSSTFFPNVDLAKAKSRPLPSGAEVSSSLPLQICLHFNAYLCPFWISASVACLVVKFPGLSEIFQPLAVTIVSVLGILEAVRIYLGYTGNLMEKASPAIGRIL</sequence>
<evidence type="ECO:0000256" key="6">
    <source>
        <dbReference type="SAM" id="Phobius"/>
    </source>
</evidence>
<dbReference type="PANTHER" id="PTHR13531:SF6">
    <property type="entry name" value="TMEM (HUMAN TRANSMEMBRANE PROTEIN) HOMOLOG"/>
    <property type="match status" value="1"/>
</dbReference>
<dbReference type="Proteomes" id="UP000677054">
    <property type="component" value="Unassembled WGS sequence"/>
</dbReference>
<evidence type="ECO:0000256" key="1">
    <source>
        <dbReference type="ARBA" id="ARBA00004141"/>
    </source>
</evidence>
<evidence type="ECO:0008006" key="9">
    <source>
        <dbReference type="Google" id="ProtNLM"/>
    </source>
</evidence>
<dbReference type="OrthoDB" id="311720at2759"/>
<evidence type="ECO:0000256" key="4">
    <source>
        <dbReference type="ARBA" id="ARBA00023136"/>
    </source>
</evidence>
<dbReference type="GO" id="GO:0016020">
    <property type="term" value="C:membrane"/>
    <property type="evidence" value="ECO:0007669"/>
    <property type="project" value="UniProtKB-SubCell"/>
</dbReference>
<proteinExistence type="predicted"/>
<keyword evidence="3 6" id="KW-1133">Transmembrane helix</keyword>
<dbReference type="AlphaFoldDB" id="A0A7R8XEU7"/>
<feature type="compositionally biased region" description="Basic and acidic residues" evidence="5">
    <location>
        <begin position="24"/>
        <end position="38"/>
    </location>
</feature>
<dbReference type="EMBL" id="CAJPEV010002094">
    <property type="protein sequence ID" value="CAG0895631.1"/>
    <property type="molecule type" value="Genomic_DNA"/>
</dbReference>
<evidence type="ECO:0000256" key="3">
    <source>
        <dbReference type="ARBA" id="ARBA00022989"/>
    </source>
</evidence>
<protein>
    <recommendedName>
        <fullName evidence="9">Transmembrane protein</fullName>
    </recommendedName>
</protein>
<keyword evidence="8" id="KW-1185">Reference proteome</keyword>
<gene>
    <name evidence="7" type="ORF">DSTB1V02_LOCUS8798</name>
</gene>